<dbReference type="EMBL" id="CAADFI010000449">
    <property type="protein sequence ID" value="VFK04487.1"/>
    <property type="molecule type" value="Genomic_DNA"/>
</dbReference>
<proteinExistence type="predicted"/>
<dbReference type="AlphaFoldDB" id="A0A450VIR1"/>
<organism evidence="2">
    <name type="scientific">Candidatus Kentrum eta</name>
    <dbReference type="NCBI Taxonomy" id="2126337"/>
    <lineage>
        <taxon>Bacteria</taxon>
        <taxon>Pseudomonadati</taxon>
        <taxon>Pseudomonadota</taxon>
        <taxon>Gammaproteobacteria</taxon>
        <taxon>Candidatus Kentrum</taxon>
    </lineage>
</organism>
<dbReference type="EMBL" id="CAADFG010000448">
    <property type="protein sequence ID" value="VFK04689.1"/>
    <property type="molecule type" value="Genomic_DNA"/>
</dbReference>
<sequence>MSLPFGALLPKVAPKEWFIGTAGIFHQYGNQSDTPILLGDLLSLSDGLLTREDMWPREKIFFDGRNRFSERCSVMDLRSEPSRTVRLYLPWWSGTAEDFDGVLQAFLARYWLKTKVVRMVVRKTRNQLQNSLMEYQLLKVVLQKDNNLYSYVRREYKAAVVASGERPPPINEAEKLFPPLFFAEYEWDHNGVLRAKGNIPHRLDHPFSRWLLEHAVSLHQDYPGLFGQIRDALLASQSTDSPNFLSIEDVVQRINQSLQRIGKLNPELKPPEQAFLKIEDFGE</sequence>
<gene>
    <name evidence="2" type="ORF">BECKH772A_GA0070896_104481</name>
    <name evidence="1" type="ORF">BECKH772B_GA0070898_104491</name>
    <name evidence="3" type="ORF">BECKH772C_GA0070978_104581</name>
</gene>
<name>A0A450VIR1_9GAMM</name>
<protein>
    <submittedName>
        <fullName evidence="2">Uncharacterized protein</fullName>
    </submittedName>
</protein>
<accession>A0A450VIR1</accession>
<evidence type="ECO:0000313" key="3">
    <source>
        <dbReference type="EMBL" id="VFK07818.1"/>
    </source>
</evidence>
<dbReference type="EMBL" id="CAADFJ010000458">
    <property type="protein sequence ID" value="VFK07818.1"/>
    <property type="molecule type" value="Genomic_DNA"/>
</dbReference>
<reference evidence="2" key="1">
    <citation type="submission" date="2019-02" db="EMBL/GenBank/DDBJ databases">
        <authorList>
            <person name="Gruber-Vodicka R. H."/>
            <person name="Seah K. B. B."/>
        </authorList>
    </citation>
    <scope>NUCLEOTIDE SEQUENCE</scope>
    <source>
        <strain evidence="3">BECK_SA2B12</strain>
        <strain evidence="2">BECK_SA2B15</strain>
        <strain evidence="1">BECK_SA2B20</strain>
    </source>
</reference>
<evidence type="ECO:0000313" key="2">
    <source>
        <dbReference type="EMBL" id="VFK04689.1"/>
    </source>
</evidence>
<evidence type="ECO:0000313" key="1">
    <source>
        <dbReference type="EMBL" id="VFK04487.1"/>
    </source>
</evidence>